<dbReference type="Pfam" id="PF00041">
    <property type="entry name" value="fn3"/>
    <property type="match status" value="1"/>
</dbReference>
<dbReference type="RefSeq" id="XP_008283144.1">
    <property type="nucleotide sequence ID" value="XM_008284922.1"/>
</dbReference>
<evidence type="ECO:0000313" key="15">
    <source>
        <dbReference type="RefSeq" id="XP_008283145.1"/>
    </source>
</evidence>
<evidence type="ECO:0000256" key="5">
    <source>
        <dbReference type="ARBA" id="ARBA00022737"/>
    </source>
</evidence>
<reference evidence="14 15" key="1">
    <citation type="submission" date="2025-04" db="UniProtKB">
        <authorList>
            <consortium name="RefSeq"/>
        </authorList>
    </citation>
    <scope>IDENTIFICATION</scope>
</reference>
<dbReference type="AlphaFoldDB" id="A0A9Y4JVL2"/>
<evidence type="ECO:0000256" key="11">
    <source>
        <dbReference type="SAM" id="SignalP"/>
    </source>
</evidence>
<dbReference type="RefSeq" id="XP_008283145.1">
    <property type="nucleotide sequence ID" value="XM_008284923.1"/>
</dbReference>
<protein>
    <submittedName>
        <fullName evidence="14 15">Leukemia inhibitory factor receptor-like isoform X1</fullName>
    </submittedName>
</protein>
<dbReference type="SUPFAM" id="SSF49265">
    <property type="entry name" value="Fibronectin type III"/>
    <property type="match status" value="4"/>
</dbReference>
<dbReference type="Pfam" id="PF17971">
    <property type="entry name" value="LIFR_D2"/>
    <property type="match status" value="1"/>
</dbReference>
<dbReference type="GO" id="GO:0005886">
    <property type="term" value="C:plasma membrane"/>
    <property type="evidence" value="ECO:0007669"/>
    <property type="project" value="UniProtKB-ARBA"/>
</dbReference>
<evidence type="ECO:0000313" key="14">
    <source>
        <dbReference type="RefSeq" id="XP_008283144.1"/>
    </source>
</evidence>
<dbReference type="PROSITE" id="PS50853">
    <property type="entry name" value="FN3"/>
    <property type="match status" value="2"/>
</dbReference>
<proteinExistence type="inferred from homology"/>
<evidence type="ECO:0000313" key="13">
    <source>
        <dbReference type="Proteomes" id="UP000694891"/>
    </source>
</evidence>
<keyword evidence="6" id="KW-1133">Transmembrane helix</keyword>
<dbReference type="InterPro" id="IPR003961">
    <property type="entry name" value="FN3_dom"/>
</dbReference>
<evidence type="ECO:0000259" key="12">
    <source>
        <dbReference type="PROSITE" id="PS50853"/>
    </source>
</evidence>
<evidence type="ECO:0000256" key="3">
    <source>
        <dbReference type="ARBA" id="ARBA00022692"/>
    </source>
</evidence>
<keyword evidence="4 11" id="KW-0732">Signal</keyword>
<accession>A0A9Y4JVL2</accession>
<dbReference type="InterPro" id="IPR036116">
    <property type="entry name" value="FN3_sf"/>
</dbReference>
<keyword evidence="8" id="KW-0675">Receptor</keyword>
<evidence type="ECO:0000256" key="7">
    <source>
        <dbReference type="ARBA" id="ARBA00023136"/>
    </source>
</evidence>
<feature type="compositionally biased region" description="Low complexity" evidence="10">
    <location>
        <begin position="805"/>
        <end position="818"/>
    </location>
</feature>
<keyword evidence="7" id="KW-0472">Membrane</keyword>
<dbReference type="InterPro" id="IPR013783">
    <property type="entry name" value="Ig-like_fold"/>
</dbReference>
<comment type="similarity">
    <text evidence="2">Belongs to the type I cytokine receptor family. Type 2 subfamily.</text>
</comment>
<organism evidence="13 15">
    <name type="scientific">Stegastes partitus</name>
    <name type="common">bicolor damselfish</name>
    <dbReference type="NCBI Taxonomy" id="144197"/>
    <lineage>
        <taxon>Eukaryota</taxon>
        <taxon>Metazoa</taxon>
        <taxon>Chordata</taxon>
        <taxon>Craniata</taxon>
        <taxon>Vertebrata</taxon>
        <taxon>Euteleostomi</taxon>
        <taxon>Actinopterygii</taxon>
        <taxon>Neopterygii</taxon>
        <taxon>Teleostei</taxon>
        <taxon>Neoteleostei</taxon>
        <taxon>Acanthomorphata</taxon>
        <taxon>Ovalentaria</taxon>
        <taxon>Pomacentridae</taxon>
        <taxon>Stegastes</taxon>
    </lineage>
</organism>
<dbReference type="Pfam" id="PF25552">
    <property type="entry name" value="LIFR_D4"/>
    <property type="match status" value="1"/>
</dbReference>
<dbReference type="PANTHER" id="PTHR48423">
    <property type="entry name" value="INTERLEUKIN-27 RECEPTOR SUBUNIT ALPHA"/>
    <property type="match status" value="1"/>
</dbReference>
<evidence type="ECO:0000256" key="4">
    <source>
        <dbReference type="ARBA" id="ARBA00022729"/>
    </source>
</evidence>
<feature type="region of interest" description="Disordered" evidence="10">
    <location>
        <begin position="788"/>
        <end position="821"/>
    </location>
</feature>
<feature type="domain" description="Fibronectin type-III" evidence="12">
    <location>
        <begin position="607"/>
        <end position="710"/>
    </location>
</feature>
<keyword evidence="13" id="KW-1185">Reference proteome</keyword>
<comment type="subcellular location">
    <subcellularLocation>
        <location evidence="1">Membrane</location>
        <topology evidence="1">Single-pass type I membrane protein</topology>
    </subcellularLocation>
</comment>
<evidence type="ECO:0000256" key="9">
    <source>
        <dbReference type="ARBA" id="ARBA00023180"/>
    </source>
</evidence>
<dbReference type="Proteomes" id="UP000694891">
    <property type="component" value="Unplaced"/>
</dbReference>
<evidence type="ECO:0000256" key="2">
    <source>
        <dbReference type="ARBA" id="ARBA00008921"/>
    </source>
</evidence>
<name>A0A9Y4JVL2_9TELE</name>
<gene>
    <name evidence="14 15" type="primary">LOC103359537</name>
</gene>
<dbReference type="InterPro" id="IPR052672">
    <property type="entry name" value="Type1_Cytokine_Rcpt_Type2"/>
</dbReference>
<keyword evidence="3" id="KW-0812">Transmembrane</keyword>
<evidence type="ECO:0000256" key="8">
    <source>
        <dbReference type="ARBA" id="ARBA00023170"/>
    </source>
</evidence>
<sequence>MTSVRISFISLLGLHLIFSVDYSKCSVDTVWQRAKPSISHLKAVSDRQSLMVSWPVNHSGLVDEVYELQIGRTEKQTIVYTTNVTVSSGGSHEHTWTWISDLPLECVDHSVRIRHLYNQSVPSPWSNWTTNPGFKSKDMSEIFPAEQVLREGSNPKFCCVPAVGVNITQMTFRNQPYPLESIGDRVKAISVKNLEIPEGLYKFVIIVCSSTTGKIEYASNDVSFPPQKPVNLSCSTSDMKTVKCTWDVTRKQDQFDPNERQHTLHIQNSGRAPIRCKLSQCTFTAVPQLQEYNIRVVVKDKLGEEAESYSFNISDRVFPVVELTRVSPGVTDVSLSWTVQGNLAQMNPVCQVSTVPGRTTELNCNNASGLCEVRLEHLLPNTDYYTSVRCSVNGRLWGKWTRSISFTTDPLVTLDLWRRIQPLSHSDSRQVTLLWNPHVVGTAATVKVQGYTVQWSQEGQNWTDRRDGGQNRAEVSIGPGRCDFTVQAVLHTGSSIPSHVTVPPTNQAEKPPVQKRLSSTAAGGFSLSWDQQSTCGYTVEWCILGNAVPCTLQWLKVPAGNNTLLLPAGHFKAGLRYTFSIYGCTDDGHKLLETQTGYSEELKSVQTPHAVEHVRSTSSSVTLEWLYNEDDPAQPAFITGYLVTVQEAGSDTMPGQAGNLFNVSVADPSKKSVTIEDLQPNQQYVCSVSAQTKAGPGPSASITIRTTVNYSAHLAKILAPVLLLLGCTVLLWPQRKMLKEIFAYPTGMNIKTPEFDSFLNETDRRLRSQKAEVCVSCDIEIVTTRSPVRETTPLTDPELTDMPCSPGSGSSPSSTTPSRVPLQADYCPQSALLHWDRPTPQPAMSITNKSYLYAAVEDYSEHQQVTSSGMKPGFEPSDCLQESCAVIYGYISNVT</sequence>
<dbReference type="PANTHER" id="PTHR48423:SF1">
    <property type="entry name" value="INTERLEUKIN-27 RECEPTOR SUBUNIT ALPHA"/>
    <property type="match status" value="1"/>
</dbReference>
<feature type="signal peptide" evidence="11">
    <location>
        <begin position="1"/>
        <end position="19"/>
    </location>
</feature>
<dbReference type="Gene3D" id="2.60.40.10">
    <property type="entry name" value="Immunoglobulins"/>
    <property type="match status" value="7"/>
</dbReference>
<evidence type="ECO:0000256" key="10">
    <source>
        <dbReference type="SAM" id="MobiDB-lite"/>
    </source>
</evidence>
<evidence type="ECO:0000256" key="6">
    <source>
        <dbReference type="ARBA" id="ARBA00022989"/>
    </source>
</evidence>
<feature type="chain" id="PRO_5044704342" evidence="11">
    <location>
        <begin position="20"/>
        <end position="895"/>
    </location>
</feature>
<evidence type="ECO:0000256" key="1">
    <source>
        <dbReference type="ARBA" id="ARBA00004479"/>
    </source>
</evidence>
<dbReference type="FunFam" id="2.60.40.10:FF:000607">
    <property type="entry name" value="Leukemia inhibitory factor receptor"/>
    <property type="match status" value="1"/>
</dbReference>
<dbReference type="InterPro" id="IPR040817">
    <property type="entry name" value="LIFR_D2"/>
</dbReference>
<dbReference type="CDD" id="cd00063">
    <property type="entry name" value="FN3"/>
    <property type="match status" value="1"/>
</dbReference>
<feature type="domain" description="Fibronectin type-III" evidence="12">
    <location>
        <begin position="319"/>
        <end position="411"/>
    </location>
</feature>
<keyword evidence="9" id="KW-0325">Glycoprotein</keyword>
<dbReference type="CTD" id="9180"/>
<dbReference type="SMART" id="SM00060">
    <property type="entry name" value="FN3"/>
    <property type="match status" value="5"/>
</dbReference>
<keyword evidence="5" id="KW-0677">Repeat</keyword>